<protein>
    <submittedName>
        <fullName evidence="1">DUF3549 family protein</fullName>
    </submittedName>
</protein>
<gene>
    <name evidence="1" type="ORF">V6256_10750</name>
</gene>
<dbReference type="InterPro" id="IPR021936">
    <property type="entry name" value="DUF3549"/>
</dbReference>
<dbReference type="RefSeq" id="WP_341598211.1">
    <property type="nucleotide sequence ID" value="NZ_JBAKAZ010000039.1"/>
</dbReference>
<proteinExistence type="predicted"/>
<reference evidence="1 2" key="1">
    <citation type="submission" date="2024-02" db="EMBL/GenBank/DDBJ databases">
        <title>Bacteria isolated from the canopy kelp, Nereocystis luetkeana.</title>
        <authorList>
            <person name="Pfister C.A."/>
            <person name="Younker I.T."/>
            <person name="Light S.H."/>
        </authorList>
    </citation>
    <scope>NUCLEOTIDE SEQUENCE [LARGE SCALE GENOMIC DNA]</scope>
    <source>
        <strain evidence="1 2">TI.1.05</strain>
    </source>
</reference>
<dbReference type="Pfam" id="PF12069">
    <property type="entry name" value="DUF3549"/>
    <property type="match status" value="1"/>
</dbReference>
<organism evidence="1 2">
    <name type="scientific">Psychromonas aquatilis</name>
    <dbReference type="NCBI Taxonomy" id="2005072"/>
    <lineage>
        <taxon>Bacteria</taxon>
        <taxon>Pseudomonadati</taxon>
        <taxon>Pseudomonadota</taxon>
        <taxon>Gammaproteobacteria</taxon>
        <taxon>Alteromonadales</taxon>
        <taxon>Psychromonadaceae</taxon>
        <taxon>Psychromonas</taxon>
    </lineage>
</organism>
<dbReference type="EMBL" id="JBAKAZ010000039">
    <property type="protein sequence ID" value="MEL0630082.1"/>
    <property type="molecule type" value="Genomic_DNA"/>
</dbReference>
<dbReference type="Proteomes" id="UP001369082">
    <property type="component" value="Unassembled WGS sequence"/>
</dbReference>
<evidence type="ECO:0000313" key="1">
    <source>
        <dbReference type="EMBL" id="MEL0630082.1"/>
    </source>
</evidence>
<accession>A0ABU9GS24</accession>
<keyword evidence="2" id="KW-1185">Reference proteome</keyword>
<sequence>MSMNTLTDFLEQAQCQFHVYDLGRIVQKIDNSEFQAVANNQQAYPYPIQQHAFIALTFWQVAAQKEHFVWFLKMPLDEQGLMKITAQTSFIRMVVEAMGENLTADVSDKTQERLASNPFVFKPSAEKLAIFNANMNSVFVRPASSFYPAVQGYLSGSLDSDDWQTLGFQGFADVAARLDHGDNQKKIIAALPVLPEQPLQTLCLCLENQSNINHELATKIIEQAHQRLQLGQTTTAILLLRAIASANDQDLTKQLLNEQFSTALLHEADWYITIAGRCWIQLQDETLLNRYFEALATHQQALFPQLFADLVAIPSLREKVLKQLRLTARSPALSQAIGLLFSGLKQTT</sequence>
<name>A0ABU9GS24_9GAMM</name>
<comment type="caution">
    <text evidence="1">The sequence shown here is derived from an EMBL/GenBank/DDBJ whole genome shotgun (WGS) entry which is preliminary data.</text>
</comment>
<evidence type="ECO:0000313" key="2">
    <source>
        <dbReference type="Proteomes" id="UP001369082"/>
    </source>
</evidence>